<reference evidence="7" key="2">
    <citation type="submission" date="2011-02" db="EMBL/GenBank/DDBJ databases">
        <authorList>
            <person name="MacLean D."/>
        </authorList>
    </citation>
    <scope>NUCLEOTIDE SEQUENCE</scope>
</reference>
<feature type="compositionally biased region" description="Low complexity" evidence="6">
    <location>
        <begin position="17"/>
        <end position="36"/>
    </location>
</feature>
<dbReference type="Pfam" id="PF03343">
    <property type="entry name" value="SART-1"/>
    <property type="match status" value="2"/>
</dbReference>
<evidence type="ECO:0000313" key="7">
    <source>
        <dbReference type="EMBL" id="CCA20134.1"/>
    </source>
</evidence>
<feature type="compositionally biased region" description="Basic and acidic residues" evidence="6">
    <location>
        <begin position="610"/>
        <end position="630"/>
    </location>
</feature>
<feature type="region of interest" description="Disordered" evidence="6">
    <location>
        <begin position="592"/>
        <end position="635"/>
    </location>
</feature>
<dbReference type="PANTHER" id="PTHR14152">
    <property type="entry name" value="SQUAMOUS CELL CARCINOMA ANTIGEN RECOGNISED BY CYTOTOXIC T LYMPHOCYTES"/>
    <property type="match status" value="1"/>
</dbReference>
<gene>
    <name evidence="7" type="primary">AlNc14C86G5533</name>
    <name evidence="7" type="ORF">ALNC14_062770</name>
</gene>
<reference evidence="7" key="1">
    <citation type="journal article" date="2011" name="PLoS Biol.">
        <title>Gene gain and loss during evolution of obligate parasitism in the white rust pathogen of Arabidopsis thaliana.</title>
        <authorList>
            <person name="Kemen E."/>
            <person name="Gardiner A."/>
            <person name="Schultz-Larsen T."/>
            <person name="Kemen A.C."/>
            <person name="Balmuth A.L."/>
            <person name="Robert-Seilaniantz A."/>
            <person name="Bailey K."/>
            <person name="Holub E."/>
            <person name="Studholme D.J."/>
            <person name="Maclean D."/>
            <person name="Jones J.D."/>
        </authorList>
    </citation>
    <scope>NUCLEOTIDE SEQUENCE</scope>
</reference>
<dbReference type="HOGENOM" id="CLU_009379_2_1_1"/>
<dbReference type="InterPro" id="IPR045347">
    <property type="entry name" value="HIND"/>
</dbReference>
<evidence type="ECO:0000256" key="4">
    <source>
        <dbReference type="ARBA" id="ARBA00023187"/>
    </source>
</evidence>
<feature type="compositionally biased region" description="Polar residues" evidence="6">
    <location>
        <begin position="125"/>
        <end position="139"/>
    </location>
</feature>
<feature type="compositionally biased region" description="Basic residues" evidence="6">
    <location>
        <begin position="1"/>
        <end position="16"/>
    </location>
</feature>
<dbReference type="AlphaFoldDB" id="F0WG00"/>
<keyword evidence="4" id="KW-0508">mRNA splicing</keyword>
<comment type="subcellular location">
    <subcellularLocation>
        <location evidence="1">Nucleus</location>
    </subcellularLocation>
</comment>
<organism evidence="7">
    <name type="scientific">Albugo laibachii Nc14</name>
    <dbReference type="NCBI Taxonomy" id="890382"/>
    <lineage>
        <taxon>Eukaryota</taxon>
        <taxon>Sar</taxon>
        <taxon>Stramenopiles</taxon>
        <taxon>Oomycota</taxon>
        <taxon>Peronosporomycetes</taxon>
        <taxon>Albuginales</taxon>
        <taxon>Albuginaceae</taxon>
        <taxon>Albugo</taxon>
    </lineage>
</organism>
<dbReference type="EMBL" id="FR824131">
    <property type="protein sequence ID" value="CCA20134.1"/>
    <property type="molecule type" value="Genomic_DNA"/>
</dbReference>
<evidence type="ECO:0000256" key="5">
    <source>
        <dbReference type="ARBA" id="ARBA00023242"/>
    </source>
</evidence>
<evidence type="ECO:0000256" key="2">
    <source>
        <dbReference type="ARBA" id="ARBA00006076"/>
    </source>
</evidence>
<protein>
    <submittedName>
        <fullName evidence="7">U4/U6.U5 trisnRNPassociated protein putative</fullName>
    </submittedName>
</protein>
<name>F0WG00_9STRA</name>
<dbReference type="Pfam" id="PF19252">
    <property type="entry name" value="HIND"/>
    <property type="match status" value="1"/>
</dbReference>
<accession>F0WG00</accession>
<evidence type="ECO:0000256" key="1">
    <source>
        <dbReference type="ARBA" id="ARBA00004123"/>
    </source>
</evidence>
<comment type="similarity">
    <text evidence="2">Belongs to the SNU66/SART1 family.</text>
</comment>
<dbReference type="PANTHER" id="PTHR14152:SF5">
    <property type="entry name" value="U4_U6.U5 TRI-SNRNP-ASSOCIATED PROTEIN 1"/>
    <property type="match status" value="1"/>
</dbReference>
<proteinExistence type="inferred from homology"/>
<dbReference type="InterPro" id="IPR005011">
    <property type="entry name" value="SNU66/SART1"/>
</dbReference>
<evidence type="ECO:0000256" key="3">
    <source>
        <dbReference type="ARBA" id="ARBA00022664"/>
    </source>
</evidence>
<sequence length="765" mass="87859">MPRHRHNHRSRRRSRSAAHSDSHSFTSSSRSSSSSPRNHRKRSNSRPRRQSQYKSRYSRRSKSSHRSRSKSPRRTAKAPRNHRQQKRKFSTPTESQKTAEEHGESSLSIEETNRLRLQLGLKPLSTDSKSSKGTVNLQKSQEDFELEKKQKEVQIALTQSQQKRELESWAKEKSIGQLLSEESNINAKDWVSKTRQMERKVAVKEDEEEYKTTELENIKVAHAMDAFEEGEEVILTLKDTSLLCKDGANMNEDEDELVNVALAEKDRHREKQIKLQRAMMPAYTGYDDDEFIQVGKRRTIKPKLLGQYDEEEDGKARQEQHTFRLGQNGVAVNKKKPQIPPQEENHEVSVTLIMNKSAGITYEEPQTQFHKRKNSKKLLRRLDKEEIIENGVTTQENARETAALVSELEAQALSHGGNTDRRKRVRHEDIQEKEEEEKLARFQQARESANQQSLEAFERSRISKRRRVQAIDEPDDFSLELSASMATTRKWMQQIAELKPVAISESFQTKEERIASFVSSQFSENKLESDGQDIDSESDVKTVGNIFIQNEAPNSKAVIFNDATDFETRIKNAMAQQQSQFRFLNVSNPTTRESTIQKVSEPAEDVNVISKEESPRSADGEEGNDGKTWGEDQPLVGNGVAATLELLRKTGNLKDTRVERQAGRANDARDRDFDDQLRIKNGVKLDYRDEFGRLLTKKEAFRLLSYKFHGHEPGKKRKEKRIKQLKEEITSQKLLSGEGSTKMMKILEKKQKHAKQAHVILSGGT</sequence>
<feature type="compositionally biased region" description="Basic residues" evidence="6">
    <location>
        <begin position="37"/>
        <end position="89"/>
    </location>
</feature>
<evidence type="ECO:0000256" key="6">
    <source>
        <dbReference type="SAM" id="MobiDB-lite"/>
    </source>
</evidence>
<feature type="region of interest" description="Disordered" evidence="6">
    <location>
        <begin position="1"/>
        <end position="142"/>
    </location>
</feature>
<keyword evidence="3" id="KW-0507">mRNA processing</keyword>
<dbReference type="GO" id="GO:0046540">
    <property type="term" value="C:U4/U6 x U5 tri-snRNP complex"/>
    <property type="evidence" value="ECO:0007669"/>
    <property type="project" value="InterPro"/>
</dbReference>
<keyword evidence="5" id="KW-0539">Nucleus</keyword>
<dbReference type="GO" id="GO:0045292">
    <property type="term" value="P:mRNA cis splicing, via spliceosome"/>
    <property type="evidence" value="ECO:0007669"/>
    <property type="project" value="TreeGrafter"/>
</dbReference>
<dbReference type="GO" id="GO:0000481">
    <property type="term" value="P:maturation of 5S rRNA"/>
    <property type="evidence" value="ECO:0007669"/>
    <property type="project" value="TreeGrafter"/>
</dbReference>